<name>A0A6A7A6F1_9PLEO</name>
<keyword evidence="2" id="KW-0472">Membrane</keyword>
<evidence type="ECO:0000256" key="1">
    <source>
        <dbReference type="SAM" id="MobiDB-lite"/>
    </source>
</evidence>
<keyword evidence="4" id="KW-1185">Reference proteome</keyword>
<dbReference type="Proteomes" id="UP000799424">
    <property type="component" value="Unassembled WGS sequence"/>
</dbReference>
<dbReference type="OrthoDB" id="3791016at2759"/>
<keyword evidence="2" id="KW-1133">Transmembrane helix</keyword>
<keyword evidence="2" id="KW-0812">Transmembrane</keyword>
<dbReference type="PROSITE" id="PS51257">
    <property type="entry name" value="PROKAR_LIPOPROTEIN"/>
    <property type="match status" value="1"/>
</dbReference>
<sequence>MLMARVGIRFGVYMLLVPILLFYVLSLTGCISTSPGIMNLFLVDIRTPSLPLVLANSTAQYFHIRIGYFGACIGDDVADLDCSSTSGGLKDALVARVLNDAANRSPLSDVGDRANQLWFSAIFAMGIIDMVRSTGVPSMGKNMEMTARKPVVGNGGGAPPPPPPLPPPPLPPFR</sequence>
<feature type="transmembrane region" description="Helical" evidence="2">
    <location>
        <begin position="12"/>
        <end position="34"/>
    </location>
</feature>
<dbReference type="AlphaFoldDB" id="A0A6A7A6F1"/>
<organism evidence="3 4">
    <name type="scientific">Ophiobolus disseminans</name>
    <dbReference type="NCBI Taxonomy" id="1469910"/>
    <lineage>
        <taxon>Eukaryota</taxon>
        <taxon>Fungi</taxon>
        <taxon>Dikarya</taxon>
        <taxon>Ascomycota</taxon>
        <taxon>Pezizomycotina</taxon>
        <taxon>Dothideomycetes</taxon>
        <taxon>Pleosporomycetidae</taxon>
        <taxon>Pleosporales</taxon>
        <taxon>Pleosporineae</taxon>
        <taxon>Phaeosphaeriaceae</taxon>
        <taxon>Ophiobolus</taxon>
    </lineage>
</organism>
<accession>A0A6A7A6F1</accession>
<dbReference type="EMBL" id="MU006222">
    <property type="protein sequence ID" value="KAF2828319.1"/>
    <property type="molecule type" value="Genomic_DNA"/>
</dbReference>
<gene>
    <name evidence="3" type="ORF">CC86DRAFT_404249</name>
</gene>
<protein>
    <submittedName>
        <fullName evidence="3">Uncharacterized protein</fullName>
    </submittedName>
</protein>
<evidence type="ECO:0000256" key="2">
    <source>
        <dbReference type="SAM" id="Phobius"/>
    </source>
</evidence>
<evidence type="ECO:0000313" key="4">
    <source>
        <dbReference type="Proteomes" id="UP000799424"/>
    </source>
</evidence>
<feature type="compositionally biased region" description="Pro residues" evidence="1">
    <location>
        <begin position="158"/>
        <end position="174"/>
    </location>
</feature>
<proteinExistence type="predicted"/>
<reference evidence="3" key="1">
    <citation type="journal article" date="2020" name="Stud. Mycol.">
        <title>101 Dothideomycetes genomes: a test case for predicting lifestyles and emergence of pathogens.</title>
        <authorList>
            <person name="Haridas S."/>
            <person name="Albert R."/>
            <person name="Binder M."/>
            <person name="Bloem J."/>
            <person name="Labutti K."/>
            <person name="Salamov A."/>
            <person name="Andreopoulos B."/>
            <person name="Baker S."/>
            <person name="Barry K."/>
            <person name="Bills G."/>
            <person name="Bluhm B."/>
            <person name="Cannon C."/>
            <person name="Castanera R."/>
            <person name="Culley D."/>
            <person name="Daum C."/>
            <person name="Ezra D."/>
            <person name="Gonzalez J."/>
            <person name="Henrissat B."/>
            <person name="Kuo A."/>
            <person name="Liang C."/>
            <person name="Lipzen A."/>
            <person name="Lutzoni F."/>
            <person name="Magnuson J."/>
            <person name="Mondo S."/>
            <person name="Nolan M."/>
            <person name="Ohm R."/>
            <person name="Pangilinan J."/>
            <person name="Park H.-J."/>
            <person name="Ramirez L."/>
            <person name="Alfaro M."/>
            <person name="Sun H."/>
            <person name="Tritt A."/>
            <person name="Yoshinaga Y."/>
            <person name="Zwiers L.-H."/>
            <person name="Turgeon B."/>
            <person name="Goodwin S."/>
            <person name="Spatafora J."/>
            <person name="Crous P."/>
            <person name="Grigoriev I."/>
        </authorList>
    </citation>
    <scope>NUCLEOTIDE SEQUENCE</scope>
    <source>
        <strain evidence="3">CBS 113818</strain>
    </source>
</reference>
<evidence type="ECO:0000313" key="3">
    <source>
        <dbReference type="EMBL" id="KAF2828319.1"/>
    </source>
</evidence>
<feature type="region of interest" description="Disordered" evidence="1">
    <location>
        <begin position="148"/>
        <end position="174"/>
    </location>
</feature>